<evidence type="ECO:0008006" key="3">
    <source>
        <dbReference type="Google" id="ProtNLM"/>
    </source>
</evidence>
<protein>
    <recommendedName>
        <fullName evidence="3">tRNA(fMet)-specific endonuclease VapC</fullName>
    </recommendedName>
</protein>
<dbReference type="AlphaFoldDB" id="A0A240E5W4"/>
<name>A0A240E5W4_9GAMM</name>
<dbReference type="InterPro" id="IPR029060">
    <property type="entry name" value="PIN-like_dom_sf"/>
</dbReference>
<accession>A0A240E5W4</accession>
<reference evidence="2" key="1">
    <citation type="submission" date="2016-09" db="EMBL/GenBank/DDBJ databases">
        <authorList>
            <person name="Varghese N."/>
            <person name="Submissions S."/>
        </authorList>
    </citation>
    <scope>NUCLEOTIDE SEQUENCE [LARGE SCALE GENOMIC DNA]</scope>
    <source>
        <strain evidence="2">ANC 4466</strain>
    </source>
</reference>
<gene>
    <name evidence="1" type="ORF">SAMN05421731_101641</name>
</gene>
<dbReference type="SUPFAM" id="SSF88723">
    <property type="entry name" value="PIN domain-like"/>
    <property type="match status" value="1"/>
</dbReference>
<dbReference type="EMBL" id="OANT01000001">
    <property type="protein sequence ID" value="SNX43599.1"/>
    <property type="molecule type" value="Genomic_DNA"/>
</dbReference>
<keyword evidence="2" id="KW-1185">Reference proteome</keyword>
<organism evidence="1 2">
    <name type="scientific">Acinetobacter puyangensis</name>
    <dbReference type="NCBI Taxonomy" id="1096779"/>
    <lineage>
        <taxon>Bacteria</taxon>
        <taxon>Pseudomonadati</taxon>
        <taxon>Pseudomonadota</taxon>
        <taxon>Gammaproteobacteria</taxon>
        <taxon>Moraxellales</taxon>
        <taxon>Moraxellaceae</taxon>
        <taxon>Acinetobacter</taxon>
    </lineage>
</organism>
<proteinExistence type="predicted"/>
<dbReference type="Gene3D" id="3.40.50.1010">
    <property type="entry name" value="5'-nuclease"/>
    <property type="match status" value="1"/>
</dbReference>
<dbReference type="Proteomes" id="UP000219042">
    <property type="component" value="Unassembled WGS sequence"/>
</dbReference>
<evidence type="ECO:0000313" key="1">
    <source>
        <dbReference type="EMBL" id="SNX43599.1"/>
    </source>
</evidence>
<sequence length="47" mass="5448">MQKYVLSHKLSLADALIAATAIEQNMILYTLNYKDFHFIEGIKLYKS</sequence>
<evidence type="ECO:0000313" key="2">
    <source>
        <dbReference type="Proteomes" id="UP000219042"/>
    </source>
</evidence>